<dbReference type="Pfam" id="PF00085">
    <property type="entry name" value="Thioredoxin"/>
    <property type="match status" value="1"/>
</dbReference>
<dbReference type="FunFam" id="3.40.30.10:FF:000104">
    <property type="entry name" value="Thioredoxin"/>
    <property type="match status" value="1"/>
</dbReference>
<dbReference type="EMBL" id="CM007905">
    <property type="protein sequence ID" value="OTF90606.1"/>
    <property type="molecule type" value="Genomic_DNA"/>
</dbReference>
<sequence>MAEEGVVIGCHNVDQWNEQIGKHKASQKLAVVDFTASWCGPCRVIAPILADFAKKMPHVTFLKVDVDEVETVAQEYSVEAMPTFLFFKNGEVVDKVVGARKDDLHACIVKHSGAAAATASA</sequence>
<keyword evidence="6" id="KW-0676">Redox-active center</keyword>
<dbReference type="Proteomes" id="UP000215914">
    <property type="component" value="Chromosome 16"/>
</dbReference>
<dbReference type="PRINTS" id="PR00421">
    <property type="entry name" value="THIOREDOXIN"/>
</dbReference>
<proteinExistence type="inferred from homology"/>
<dbReference type="AlphaFoldDB" id="A0A251RXK9"/>
<keyword evidence="4" id="KW-0249">Electron transport</keyword>
<dbReference type="PANTHER" id="PTHR10438:SF453">
    <property type="entry name" value="THIOREDOXIN H4-RELATED"/>
    <property type="match status" value="1"/>
</dbReference>
<dbReference type="EMBL" id="MNCJ02000331">
    <property type="protein sequence ID" value="KAF5758290.1"/>
    <property type="molecule type" value="Genomic_DNA"/>
</dbReference>
<dbReference type="Gene3D" id="3.40.30.10">
    <property type="entry name" value="Glutaredoxin"/>
    <property type="match status" value="1"/>
</dbReference>
<dbReference type="InterPro" id="IPR036249">
    <property type="entry name" value="Thioredoxin-like_sf"/>
</dbReference>
<evidence type="ECO:0000256" key="8">
    <source>
        <dbReference type="ARBA" id="ARBA00056195"/>
    </source>
</evidence>
<dbReference type="EC" id="1.6.5.4" evidence="10"/>
<dbReference type="OrthoDB" id="10263751at2759"/>
<name>A0A251RXK9_HELAN</name>
<keyword evidence="5" id="KW-1015">Disulfide bond</keyword>
<dbReference type="OMA" id="DTMVGAN"/>
<evidence type="ECO:0000259" key="9">
    <source>
        <dbReference type="PROSITE" id="PS51352"/>
    </source>
</evidence>
<dbReference type="GO" id="GO:0016671">
    <property type="term" value="F:oxidoreductase activity, acting on a sulfur group of donors, disulfide as acceptor"/>
    <property type="evidence" value="ECO:0007669"/>
    <property type="project" value="UniProtKB-ARBA"/>
</dbReference>
<comment type="subcellular location">
    <subcellularLocation>
        <location evidence="1">Cytoplasm</location>
    </subcellularLocation>
</comment>
<dbReference type="PROSITE" id="PS51352">
    <property type="entry name" value="THIOREDOXIN_2"/>
    <property type="match status" value="1"/>
</dbReference>
<dbReference type="Gramene" id="mRNA:HanXRQr2_Chr16g0727561">
    <property type="protein sequence ID" value="mRNA:HanXRQr2_Chr16g0727561"/>
    <property type="gene ID" value="HanXRQr2_Chr16g0727561"/>
</dbReference>
<comment type="similarity">
    <text evidence="7">Belongs to the thioredoxin family. Plant H-type subfamily.</text>
</comment>
<keyword evidence="3" id="KW-0963">Cytoplasm</keyword>
<dbReference type="PROSITE" id="PS00194">
    <property type="entry name" value="THIOREDOXIN_1"/>
    <property type="match status" value="1"/>
</dbReference>
<dbReference type="NCBIfam" id="TIGR01068">
    <property type="entry name" value="thioredoxin"/>
    <property type="match status" value="1"/>
</dbReference>
<evidence type="ECO:0000256" key="5">
    <source>
        <dbReference type="ARBA" id="ARBA00023157"/>
    </source>
</evidence>
<feature type="domain" description="Thioredoxin" evidence="9">
    <location>
        <begin position="1"/>
        <end position="114"/>
    </location>
</feature>
<dbReference type="GO" id="GO:0005737">
    <property type="term" value="C:cytoplasm"/>
    <property type="evidence" value="ECO:0007669"/>
    <property type="project" value="UniProtKB-SubCell"/>
</dbReference>
<dbReference type="InterPro" id="IPR017937">
    <property type="entry name" value="Thioredoxin_CS"/>
</dbReference>
<evidence type="ECO:0000256" key="1">
    <source>
        <dbReference type="ARBA" id="ARBA00004496"/>
    </source>
</evidence>
<dbReference type="InterPro" id="IPR013766">
    <property type="entry name" value="Thioredoxin_domain"/>
</dbReference>
<reference evidence="10 12" key="1">
    <citation type="journal article" date="2017" name="Nature">
        <title>The sunflower genome provides insights into oil metabolism, flowering and Asterid evolution.</title>
        <authorList>
            <person name="Badouin H."/>
            <person name="Gouzy J."/>
            <person name="Grassa C.J."/>
            <person name="Murat F."/>
            <person name="Staton S.E."/>
            <person name="Cottret L."/>
            <person name="Lelandais-Briere C."/>
            <person name="Owens G.L."/>
            <person name="Carrere S."/>
            <person name="Mayjonade B."/>
            <person name="Legrand L."/>
            <person name="Gill N."/>
            <person name="Kane N.C."/>
            <person name="Bowers J.E."/>
            <person name="Hubner S."/>
            <person name="Bellec A."/>
            <person name="Berard A."/>
            <person name="Berges H."/>
            <person name="Blanchet N."/>
            <person name="Boniface M.C."/>
            <person name="Brunel D."/>
            <person name="Catrice O."/>
            <person name="Chaidir N."/>
            <person name="Claudel C."/>
            <person name="Donnadieu C."/>
            <person name="Faraut T."/>
            <person name="Fievet G."/>
            <person name="Helmstetter N."/>
            <person name="King M."/>
            <person name="Knapp S.J."/>
            <person name="Lai Z."/>
            <person name="Le Paslier M.C."/>
            <person name="Lippi Y."/>
            <person name="Lorenzon L."/>
            <person name="Mandel J.R."/>
            <person name="Marage G."/>
            <person name="Marchand G."/>
            <person name="Marquand E."/>
            <person name="Bret-Mestries E."/>
            <person name="Morien E."/>
            <person name="Nambeesan S."/>
            <person name="Nguyen T."/>
            <person name="Pegot-Espagnet P."/>
            <person name="Pouilly N."/>
            <person name="Raftis F."/>
            <person name="Sallet E."/>
            <person name="Schiex T."/>
            <person name="Thomas J."/>
            <person name="Vandecasteele C."/>
            <person name="Vares D."/>
            <person name="Vear F."/>
            <person name="Vautrin S."/>
            <person name="Crespi M."/>
            <person name="Mangin B."/>
            <person name="Burke J.M."/>
            <person name="Salse J."/>
            <person name="Munos S."/>
            <person name="Vincourt P."/>
            <person name="Rieseberg L.H."/>
            <person name="Langlade N.B."/>
        </authorList>
    </citation>
    <scope>NUCLEOTIDE SEQUENCE [LARGE SCALE GENOMIC DNA]</scope>
    <source>
        <strain evidence="12">cv. SF193</strain>
        <tissue evidence="10">Leaves</tissue>
    </source>
</reference>
<dbReference type="CDD" id="cd02947">
    <property type="entry name" value="TRX_family"/>
    <property type="match status" value="1"/>
</dbReference>
<evidence type="ECO:0000256" key="3">
    <source>
        <dbReference type="ARBA" id="ARBA00022490"/>
    </source>
</evidence>
<evidence type="ECO:0000313" key="11">
    <source>
        <dbReference type="EMBL" id="OTF90606.1"/>
    </source>
</evidence>
<gene>
    <name evidence="11" type="primary">TRXH1</name>
    <name evidence="11" type="ORF">HannXRQ_Chr16g0501431</name>
    <name evidence="10" type="ORF">HanXRQr2_Chr16g0727561</name>
</gene>
<dbReference type="InterPro" id="IPR050620">
    <property type="entry name" value="Thioredoxin_H-type-like"/>
</dbReference>
<dbReference type="PANTHER" id="PTHR10438">
    <property type="entry name" value="THIOREDOXIN"/>
    <property type="match status" value="1"/>
</dbReference>
<evidence type="ECO:0000256" key="7">
    <source>
        <dbReference type="ARBA" id="ARBA00038353"/>
    </source>
</evidence>
<protein>
    <submittedName>
        <fullName evidence="10">Monodehydroascorbate reductase (NADH)</fullName>
        <ecNumber evidence="10">1.6.5.4</ecNumber>
    </submittedName>
    <submittedName>
        <fullName evidence="11">Putative thioredoxin H-type 1</fullName>
    </submittedName>
</protein>
<dbReference type="SUPFAM" id="SSF52833">
    <property type="entry name" value="Thioredoxin-like"/>
    <property type="match status" value="1"/>
</dbReference>
<evidence type="ECO:0000256" key="4">
    <source>
        <dbReference type="ARBA" id="ARBA00022982"/>
    </source>
</evidence>
<comment type="function">
    <text evidence="8">Participates in various redox reactions through the reversible oxidation of the active center dithiol to a disulfide. The H form is known to activate a number of cytosolic enzymes.</text>
</comment>
<keyword evidence="2" id="KW-0813">Transport</keyword>
<evidence type="ECO:0000256" key="2">
    <source>
        <dbReference type="ARBA" id="ARBA00022448"/>
    </source>
</evidence>
<dbReference type="STRING" id="4232.A0A251RXK9"/>
<evidence type="ECO:0000313" key="10">
    <source>
        <dbReference type="EMBL" id="KAF5758290.1"/>
    </source>
</evidence>
<keyword evidence="10" id="KW-0560">Oxidoreductase</keyword>
<evidence type="ECO:0000313" key="12">
    <source>
        <dbReference type="Proteomes" id="UP000215914"/>
    </source>
</evidence>
<organism evidence="11 12">
    <name type="scientific">Helianthus annuus</name>
    <name type="common">Common sunflower</name>
    <dbReference type="NCBI Taxonomy" id="4232"/>
    <lineage>
        <taxon>Eukaryota</taxon>
        <taxon>Viridiplantae</taxon>
        <taxon>Streptophyta</taxon>
        <taxon>Embryophyta</taxon>
        <taxon>Tracheophyta</taxon>
        <taxon>Spermatophyta</taxon>
        <taxon>Magnoliopsida</taxon>
        <taxon>eudicotyledons</taxon>
        <taxon>Gunneridae</taxon>
        <taxon>Pentapetalae</taxon>
        <taxon>asterids</taxon>
        <taxon>campanulids</taxon>
        <taxon>Asterales</taxon>
        <taxon>Asteraceae</taxon>
        <taxon>Asteroideae</taxon>
        <taxon>Heliantheae alliance</taxon>
        <taxon>Heliantheae</taxon>
        <taxon>Helianthus</taxon>
    </lineage>
</organism>
<dbReference type="GO" id="GO:0015035">
    <property type="term" value="F:protein-disulfide reductase activity"/>
    <property type="evidence" value="ECO:0007669"/>
    <property type="project" value="InterPro"/>
</dbReference>
<reference evidence="10" key="3">
    <citation type="submission" date="2020-06" db="EMBL/GenBank/DDBJ databases">
        <title>Helianthus annuus Genome sequencing and assembly Release 2.</title>
        <authorList>
            <person name="Gouzy J."/>
            <person name="Langlade N."/>
            <person name="Munos S."/>
        </authorList>
    </citation>
    <scope>NUCLEOTIDE SEQUENCE</scope>
    <source>
        <tissue evidence="10">Leaves</tissue>
    </source>
</reference>
<evidence type="ECO:0000256" key="6">
    <source>
        <dbReference type="ARBA" id="ARBA00023284"/>
    </source>
</evidence>
<reference evidence="11" key="2">
    <citation type="submission" date="2017-02" db="EMBL/GenBank/DDBJ databases">
        <title>Sunflower complete genome.</title>
        <authorList>
            <person name="Langlade N."/>
            <person name="Munos S."/>
        </authorList>
    </citation>
    <scope>NUCLEOTIDE SEQUENCE [LARGE SCALE GENOMIC DNA]</scope>
    <source>
        <tissue evidence="11">Leaves</tissue>
    </source>
</reference>
<keyword evidence="12" id="KW-1185">Reference proteome</keyword>
<dbReference type="InterPro" id="IPR005746">
    <property type="entry name" value="Thioredoxin"/>
</dbReference>
<dbReference type="GO" id="GO:0016656">
    <property type="term" value="F:monodehydroascorbate reductase (NADH) activity"/>
    <property type="evidence" value="ECO:0007669"/>
    <property type="project" value="UniProtKB-EC"/>
</dbReference>
<dbReference type="InParanoid" id="A0A251RXK9"/>
<accession>A0A251RXK9</accession>